<evidence type="ECO:0008006" key="3">
    <source>
        <dbReference type="Google" id="ProtNLM"/>
    </source>
</evidence>
<keyword evidence="2" id="KW-1185">Reference proteome</keyword>
<gene>
    <name evidence="1" type="ORF">WKI68_35745</name>
</gene>
<sequence length="95" mass="10997">MEERFERFVKTYLSMTEGYDTSGYLRPTLMGFGEPFVEAVRSGFVQALADDSFGPAEYERLTDIEFPDRETLRAYLQAMYDYLFNEAPEQPMPPG</sequence>
<comment type="caution">
    <text evidence="1">The sequence shown here is derived from an EMBL/GenBank/DDBJ whole genome shotgun (WGS) entry which is preliminary data.</text>
</comment>
<name>A0ABU8UB50_9ACTN</name>
<dbReference type="EMBL" id="JBBKAM010000002">
    <property type="protein sequence ID" value="MEJ8645119.1"/>
    <property type="molecule type" value="Genomic_DNA"/>
</dbReference>
<accession>A0ABU8UB50</accession>
<dbReference type="Proteomes" id="UP001382904">
    <property type="component" value="Unassembled WGS sequence"/>
</dbReference>
<organism evidence="1 2">
    <name type="scientific">Streptomyces caledonius</name>
    <dbReference type="NCBI Taxonomy" id="3134107"/>
    <lineage>
        <taxon>Bacteria</taxon>
        <taxon>Bacillati</taxon>
        <taxon>Actinomycetota</taxon>
        <taxon>Actinomycetes</taxon>
        <taxon>Kitasatosporales</taxon>
        <taxon>Streptomycetaceae</taxon>
        <taxon>Streptomyces</taxon>
    </lineage>
</organism>
<evidence type="ECO:0000313" key="2">
    <source>
        <dbReference type="Proteomes" id="UP001382904"/>
    </source>
</evidence>
<protein>
    <recommendedName>
        <fullName evidence="3">CdiI immunity protein domain-containing protein</fullName>
    </recommendedName>
</protein>
<reference evidence="1 2" key="1">
    <citation type="submission" date="2024-03" db="EMBL/GenBank/DDBJ databases">
        <title>Novel Streptomyces species of biotechnological and ecological value are a feature of Machair soil.</title>
        <authorList>
            <person name="Prole J.R."/>
            <person name="Goodfellow M."/>
            <person name="Allenby N."/>
            <person name="Ward A.C."/>
        </authorList>
    </citation>
    <scope>NUCLEOTIDE SEQUENCE [LARGE SCALE GENOMIC DNA]</scope>
    <source>
        <strain evidence="1 2">MS1.HAVA.3</strain>
    </source>
</reference>
<evidence type="ECO:0000313" key="1">
    <source>
        <dbReference type="EMBL" id="MEJ8645119.1"/>
    </source>
</evidence>
<proteinExistence type="predicted"/>